<dbReference type="PANTHER" id="PTHR22930:SF227">
    <property type="entry name" value="DDE TNP4 DOMAIN-CONTAINING PROTEIN"/>
    <property type="match status" value="1"/>
</dbReference>
<gene>
    <name evidence="1" type="ORF">MGAL_10B027237</name>
</gene>
<reference evidence="1" key="1">
    <citation type="submission" date="2018-11" db="EMBL/GenBank/DDBJ databases">
        <authorList>
            <person name="Alioto T."/>
            <person name="Alioto T."/>
        </authorList>
    </citation>
    <scope>NUCLEOTIDE SEQUENCE</scope>
</reference>
<evidence type="ECO:0000313" key="1">
    <source>
        <dbReference type="EMBL" id="VDI82547.1"/>
    </source>
</evidence>
<dbReference type="PRINTS" id="PR02086">
    <property type="entry name" value="PUTNUCHARBI1"/>
</dbReference>
<evidence type="ECO:0000313" key="2">
    <source>
        <dbReference type="Proteomes" id="UP000596742"/>
    </source>
</evidence>
<comment type="caution">
    <text evidence="1">The sequence shown here is derived from an EMBL/GenBank/DDBJ whole genome shotgun (WGS) entry which is preliminary data.</text>
</comment>
<evidence type="ECO:0008006" key="3">
    <source>
        <dbReference type="Google" id="ProtNLM"/>
    </source>
</evidence>
<dbReference type="Proteomes" id="UP000596742">
    <property type="component" value="Unassembled WGS sequence"/>
</dbReference>
<accession>A0A8B6HQL0</accession>
<dbReference type="OrthoDB" id="6092384at2759"/>
<dbReference type="AlphaFoldDB" id="A0A8B6HQL0"/>
<sequence>MDDKNLELVGSLEVPPYFLKNMAQAFLLPDKANTYALVSTVQTVNKLEQKEEKCPTFTFIVVCLDNPDIMKSSPGLLKLLSKKSLGMKHCYKRNLYDVQQRYKPRIYREFLGAEPYTESEFQARYRFTKESIRILTNLLNDDLKRPTNRSHAIPVETQIKIALRYYASGSFMQVIGDTFGYDKSTVSRIIQAVSGAISAHGADFLRWPDETTKPAIINGFYNNARFPCVIEVEGTHIRIQAPSDNWYAFVNRKKFHSINVQGICDHEGKQM</sequence>
<dbReference type="InterPro" id="IPR045249">
    <property type="entry name" value="HARBI1-like"/>
</dbReference>
<proteinExistence type="predicted"/>
<dbReference type="EMBL" id="UYJE01010370">
    <property type="protein sequence ID" value="VDI82547.1"/>
    <property type="molecule type" value="Genomic_DNA"/>
</dbReference>
<keyword evidence="2" id="KW-1185">Reference proteome</keyword>
<dbReference type="InterPro" id="IPR026103">
    <property type="entry name" value="HARBI1_animal"/>
</dbReference>
<protein>
    <recommendedName>
        <fullName evidence="3">Nuclease HARBI1</fullName>
    </recommendedName>
</protein>
<name>A0A8B6HQL0_MYTGA</name>
<dbReference type="PANTHER" id="PTHR22930">
    <property type="match status" value="1"/>
</dbReference>
<organism evidence="1 2">
    <name type="scientific">Mytilus galloprovincialis</name>
    <name type="common">Mediterranean mussel</name>
    <dbReference type="NCBI Taxonomy" id="29158"/>
    <lineage>
        <taxon>Eukaryota</taxon>
        <taxon>Metazoa</taxon>
        <taxon>Spiralia</taxon>
        <taxon>Lophotrochozoa</taxon>
        <taxon>Mollusca</taxon>
        <taxon>Bivalvia</taxon>
        <taxon>Autobranchia</taxon>
        <taxon>Pteriomorphia</taxon>
        <taxon>Mytilida</taxon>
        <taxon>Mytiloidea</taxon>
        <taxon>Mytilidae</taxon>
        <taxon>Mytilinae</taxon>
        <taxon>Mytilus</taxon>
    </lineage>
</organism>